<dbReference type="GO" id="GO:0003824">
    <property type="term" value="F:catalytic activity"/>
    <property type="evidence" value="ECO:0007669"/>
    <property type="project" value="UniProtKB-KW"/>
</dbReference>
<evidence type="ECO:0000313" key="4">
    <source>
        <dbReference type="Proteomes" id="UP000694700"/>
    </source>
</evidence>
<dbReference type="InterPro" id="IPR043128">
    <property type="entry name" value="Rev_trsase/Diguanyl_cyclase"/>
</dbReference>
<dbReference type="InterPro" id="IPR041577">
    <property type="entry name" value="RT_RNaseH_2"/>
</dbReference>
<dbReference type="PANTHER" id="PTHR37984">
    <property type="entry name" value="PROTEIN CBG26694"/>
    <property type="match status" value="1"/>
</dbReference>
<dbReference type="Gene3D" id="3.30.70.270">
    <property type="match status" value="1"/>
</dbReference>
<name>A0A8C1ZQK8_CYPCA</name>
<accession>A0A8C1ZQK8</accession>
<dbReference type="AlphaFoldDB" id="A0A8C1ZQK8"/>
<dbReference type="PANTHER" id="PTHR37984:SF5">
    <property type="entry name" value="PROTEIN NYNRIN-LIKE"/>
    <property type="match status" value="1"/>
</dbReference>
<dbReference type="Pfam" id="PF17919">
    <property type="entry name" value="RT_RNaseH_2"/>
    <property type="match status" value="1"/>
</dbReference>
<feature type="domain" description="Reverse transcriptase/retrotransposon-derived protein RNase H-like" evidence="2">
    <location>
        <begin position="84"/>
        <end position="173"/>
    </location>
</feature>
<evidence type="ECO:0000256" key="1">
    <source>
        <dbReference type="ARBA" id="ARBA00023268"/>
    </source>
</evidence>
<protein>
    <recommendedName>
        <fullName evidence="2">Reverse transcriptase/retrotransposon-derived protein RNase H-like domain-containing protein</fullName>
    </recommendedName>
</protein>
<dbReference type="InterPro" id="IPR050951">
    <property type="entry name" value="Retrovirus_Pol_polyprotein"/>
</dbReference>
<organism evidence="3 4">
    <name type="scientific">Cyprinus carpio</name>
    <name type="common">Common carp</name>
    <dbReference type="NCBI Taxonomy" id="7962"/>
    <lineage>
        <taxon>Eukaryota</taxon>
        <taxon>Metazoa</taxon>
        <taxon>Chordata</taxon>
        <taxon>Craniata</taxon>
        <taxon>Vertebrata</taxon>
        <taxon>Euteleostomi</taxon>
        <taxon>Actinopterygii</taxon>
        <taxon>Neopterygii</taxon>
        <taxon>Teleostei</taxon>
        <taxon>Ostariophysi</taxon>
        <taxon>Cypriniformes</taxon>
        <taxon>Cyprinidae</taxon>
        <taxon>Cyprininae</taxon>
        <taxon>Cyprinus</taxon>
    </lineage>
</organism>
<dbReference type="InterPro" id="IPR043502">
    <property type="entry name" value="DNA/RNA_pol_sf"/>
</dbReference>
<keyword evidence="1" id="KW-0511">Multifunctional enzyme</keyword>
<evidence type="ECO:0000259" key="2">
    <source>
        <dbReference type="Pfam" id="PF17919"/>
    </source>
</evidence>
<evidence type="ECO:0000313" key="3">
    <source>
        <dbReference type="Ensembl" id="ENSCCRP00015093944.1"/>
    </source>
</evidence>
<reference evidence="3" key="1">
    <citation type="submission" date="2025-08" db="UniProtKB">
        <authorList>
            <consortium name="Ensembl"/>
        </authorList>
    </citation>
    <scope>IDENTIFICATION</scope>
</reference>
<proteinExistence type="predicted"/>
<dbReference type="SUPFAM" id="SSF56672">
    <property type="entry name" value="DNA/RNA polymerases"/>
    <property type="match status" value="1"/>
</dbReference>
<dbReference type="Ensembl" id="ENSCCRT00015096981.1">
    <property type="protein sequence ID" value="ENSCCRP00015093944.1"/>
    <property type="gene ID" value="ENSCCRG00015037858.1"/>
</dbReference>
<sequence>RCSSRKCTFGVPAGQLLGYVVSKRGIEANPTKIDTIARLGKPECLRDVQKLAGRVAALSRFIPRLGEKAMPLYRLMRKNPTFQWDKEADDALRDLKKVLLAAPLLAAPADKEPMLVYVAASERVGSAVMVVERPEEGKERPVQRPVYYISEVLTESRQRYPQYQKLVYAVFRAQRLGRRDRRPQH</sequence>
<dbReference type="Proteomes" id="UP000694700">
    <property type="component" value="Unplaced"/>
</dbReference>